<name>A0A423V7U9_9PEZI</name>
<reference evidence="2 3" key="1">
    <citation type="submission" date="2015-09" db="EMBL/GenBank/DDBJ databases">
        <title>Host preference determinants of Valsa canker pathogens revealed by comparative genomics.</title>
        <authorList>
            <person name="Yin Z."/>
            <person name="Huang L."/>
        </authorList>
    </citation>
    <scope>NUCLEOTIDE SEQUENCE [LARGE SCALE GENOMIC DNA]</scope>
    <source>
        <strain evidence="2 3">03-1</strain>
    </source>
</reference>
<proteinExistence type="predicted"/>
<sequence length="138" mass="14811">MGIPYSREIDNAFNQVTPLVAAGFQVLQTTKNISILLAVIQVLTCVFLSAILLALLGLICTVNPDLTRERDELVTPFVRWLSGWVFSYGRAVSWLSRVLVVVSTGALGVLFWQGSKAGVSVPGTPEEGEGDGIGGDFK</sequence>
<keyword evidence="1" id="KW-0812">Transmembrane</keyword>
<dbReference type="Proteomes" id="UP000283895">
    <property type="component" value="Unassembled WGS sequence"/>
</dbReference>
<organism evidence="2 3">
    <name type="scientific">Cytospora schulzeri</name>
    <dbReference type="NCBI Taxonomy" id="448051"/>
    <lineage>
        <taxon>Eukaryota</taxon>
        <taxon>Fungi</taxon>
        <taxon>Dikarya</taxon>
        <taxon>Ascomycota</taxon>
        <taxon>Pezizomycotina</taxon>
        <taxon>Sordariomycetes</taxon>
        <taxon>Sordariomycetidae</taxon>
        <taxon>Diaporthales</taxon>
        <taxon>Cytosporaceae</taxon>
        <taxon>Cytospora</taxon>
    </lineage>
</organism>
<comment type="caution">
    <text evidence="2">The sequence shown here is derived from an EMBL/GenBank/DDBJ whole genome shotgun (WGS) entry which is preliminary data.</text>
</comment>
<accession>A0A423V7U9</accession>
<evidence type="ECO:0000313" key="2">
    <source>
        <dbReference type="EMBL" id="ROV86893.1"/>
    </source>
</evidence>
<keyword evidence="1" id="KW-1133">Transmembrane helix</keyword>
<evidence type="ECO:0000313" key="3">
    <source>
        <dbReference type="Proteomes" id="UP000283895"/>
    </source>
</evidence>
<keyword evidence="1" id="KW-0472">Membrane</keyword>
<dbReference type="AlphaFoldDB" id="A0A423V7U9"/>
<dbReference type="EMBL" id="LKEA01000119">
    <property type="protein sequence ID" value="ROV86893.1"/>
    <property type="molecule type" value="Genomic_DNA"/>
</dbReference>
<feature type="transmembrane region" description="Helical" evidence="1">
    <location>
        <begin position="94"/>
        <end position="112"/>
    </location>
</feature>
<feature type="transmembrane region" description="Helical" evidence="1">
    <location>
        <begin position="35"/>
        <end position="59"/>
    </location>
</feature>
<dbReference type="OrthoDB" id="3647at2759"/>
<gene>
    <name evidence="2" type="ORF">VMCG_10864</name>
</gene>
<keyword evidence="3" id="KW-1185">Reference proteome</keyword>
<protein>
    <submittedName>
        <fullName evidence="2">Uncharacterized protein</fullName>
    </submittedName>
</protein>
<evidence type="ECO:0000256" key="1">
    <source>
        <dbReference type="SAM" id="Phobius"/>
    </source>
</evidence>